<dbReference type="EMBL" id="WPCU01000010">
    <property type="protein sequence ID" value="MVA77077.1"/>
    <property type="molecule type" value="Genomic_DNA"/>
</dbReference>
<reference evidence="1 2" key="1">
    <citation type="submission" date="2019-12" db="EMBL/GenBank/DDBJ databases">
        <title>Auraticoccus cholistani sp. nov., an actinomycete isolated from soil of Cholistan desert.</title>
        <authorList>
            <person name="Cheema M.T."/>
        </authorList>
    </citation>
    <scope>NUCLEOTIDE SEQUENCE [LARGE SCALE GENOMIC DNA]</scope>
    <source>
        <strain evidence="1 2">F435</strain>
    </source>
</reference>
<accession>A0A6A9UZ76</accession>
<evidence type="ECO:0000313" key="2">
    <source>
        <dbReference type="Proteomes" id="UP000435304"/>
    </source>
</evidence>
<dbReference type="Proteomes" id="UP000435304">
    <property type="component" value="Unassembled WGS sequence"/>
</dbReference>
<gene>
    <name evidence="1" type="ORF">GC722_13725</name>
</gene>
<evidence type="ECO:0000313" key="1">
    <source>
        <dbReference type="EMBL" id="MVA77077.1"/>
    </source>
</evidence>
<keyword evidence="2" id="KW-1185">Reference proteome</keyword>
<proteinExistence type="predicted"/>
<protein>
    <submittedName>
        <fullName evidence="1">Uncharacterized protein</fullName>
    </submittedName>
</protein>
<name>A0A6A9UZ76_9ACTN</name>
<dbReference type="AlphaFoldDB" id="A0A6A9UZ76"/>
<comment type="caution">
    <text evidence="1">The sequence shown here is derived from an EMBL/GenBank/DDBJ whole genome shotgun (WGS) entry which is preliminary data.</text>
</comment>
<organism evidence="1 2">
    <name type="scientific">Auraticoccus cholistanensis</name>
    <dbReference type="NCBI Taxonomy" id="2656650"/>
    <lineage>
        <taxon>Bacteria</taxon>
        <taxon>Bacillati</taxon>
        <taxon>Actinomycetota</taxon>
        <taxon>Actinomycetes</taxon>
        <taxon>Propionibacteriales</taxon>
        <taxon>Propionibacteriaceae</taxon>
        <taxon>Auraticoccus</taxon>
    </lineage>
</organism>
<dbReference type="RefSeq" id="WP_156611144.1">
    <property type="nucleotide sequence ID" value="NZ_WPCU01000010.1"/>
</dbReference>
<sequence>MRTIGYAYPWDLTEDPRRRDRILSLGVDAVAVAGAYHAVRAATPSHPRHRVKDARHAAFYRPVEPARFQTLVPAPASWTEVEDAFGEAVATLHAGGTRALAWTVLTHSSELGERHPDHTVVNAFGEGYPWALCGSSEDVVELAAALVGALAAGTDLDGFVLEALGHLGFEHGSRHDKTMSYTAADRALLSICFAPACRALRDDRGDELASAVRAALGPDAPPRAADATLEEVLAPELAAAVSRGREAATERMASRVAAALPAGEVHLHASPDVHSTGPFAPVVPALRGLGPGTAVAASAWGSPERIERQVRALAGAAGGAEVGAYLTVLEPGSPPLAEQLERAAAAGATTAHVYHLGLCSEAQLDEVAAVLAGG</sequence>